<dbReference type="Gene3D" id="3.40.630.30">
    <property type="match status" value="1"/>
</dbReference>
<reference evidence="2 3" key="1">
    <citation type="submission" date="2015-03" db="EMBL/GenBank/DDBJ databases">
        <title>Genome sequence of Pseudoalteromonas aurantia.</title>
        <authorList>
            <person name="Xie B.-B."/>
            <person name="Rong J.-C."/>
            <person name="Qin Q.-L."/>
            <person name="Zhang Y.-Z."/>
        </authorList>
    </citation>
    <scope>NUCLEOTIDE SEQUENCE [LARGE SCALE GENOMIC DNA]</scope>
    <source>
        <strain evidence="2 3">208</strain>
    </source>
</reference>
<dbReference type="InterPro" id="IPR016181">
    <property type="entry name" value="Acyl_CoA_acyltransferase"/>
</dbReference>
<evidence type="ECO:0000259" key="1">
    <source>
        <dbReference type="PROSITE" id="PS51186"/>
    </source>
</evidence>
<evidence type="ECO:0000313" key="3">
    <source>
        <dbReference type="Proteomes" id="UP000615755"/>
    </source>
</evidence>
<protein>
    <recommendedName>
        <fullName evidence="1">N-acetyltransferase domain-containing protein</fullName>
    </recommendedName>
</protein>
<dbReference type="EMBL" id="AQGV01000015">
    <property type="protein sequence ID" value="MBE0370403.1"/>
    <property type="molecule type" value="Genomic_DNA"/>
</dbReference>
<organism evidence="2 3">
    <name type="scientific">Pseudoalteromonas aurantia 208</name>
    <dbReference type="NCBI Taxonomy" id="1314867"/>
    <lineage>
        <taxon>Bacteria</taxon>
        <taxon>Pseudomonadati</taxon>
        <taxon>Pseudomonadota</taxon>
        <taxon>Gammaproteobacteria</taxon>
        <taxon>Alteromonadales</taxon>
        <taxon>Pseudoalteromonadaceae</taxon>
        <taxon>Pseudoalteromonas</taxon>
    </lineage>
</organism>
<gene>
    <name evidence="2" type="ORF">PAUR_b0438</name>
</gene>
<accession>A0ABR9EHD8</accession>
<dbReference type="InterPro" id="IPR000182">
    <property type="entry name" value="GNAT_dom"/>
</dbReference>
<comment type="caution">
    <text evidence="2">The sequence shown here is derived from an EMBL/GenBank/DDBJ whole genome shotgun (WGS) entry which is preliminary data.</text>
</comment>
<proteinExistence type="predicted"/>
<dbReference type="PROSITE" id="PS51186">
    <property type="entry name" value="GNAT"/>
    <property type="match status" value="1"/>
</dbReference>
<dbReference type="SUPFAM" id="SSF55729">
    <property type="entry name" value="Acyl-CoA N-acyltransferases (Nat)"/>
    <property type="match status" value="1"/>
</dbReference>
<evidence type="ECO:0000313" key="2">
    <source>
        <dbReference type="EMBL" id="MBE0370403.1"/>
    </source>
</evidence>
<dbReference type="Pfam" id="PF13508">
    <property type="entry name" value="Acetyltransf_7"/>
    <property type="match status" value="1"/>
</dbReference>
<dbReference type="Proteomes" id="UP000615755">
    <property type="component" value="Unassembled WGS sequence"/>
</dbReference>
<name>A0ABR9EHD8_9GAMM</name>
<sequence length="145" mass="17261">MNITVRRAKLDELEWVNKQYERIGFRPSQSNREVIAIALLDGKKVVLGRLQRIDSSNAELGGMYVNEHFRGRKLAESIVRFLLKHTKQYEHLYCLPFSHLADFYQRFGFHLTTNQQIPKAIIEKHQWCNKTYEHETYLFELHLPT</sequence>
<dbReference type="CDD" id="cd04301">
    <property type="entry name" value="NAT_SF"/>
    <property type="match status" value="1"/>
</dbReference>
<dbReference type="RefSeq" id="WP_192509522.1">
    <property type="nucleotide sequence ID" value="NZ_AQGV01000015.1"/>
</dbReference>
<feature type="domain" description="N-acetyltransferase" evidence="1">
    <location>
        <begin position="1"/>
        <end position="133"/>
    </location>
</feature>
<keyword evidence="3" id="KW-1185">Reference proteome</keyword>